<accession>A0A382E6X3</accession>
<proteinExistence type="predicted"/>
<name>A0A382E6X3_9ZZZZ</name>
<evidence type="ECO:0000313" key="1">
    <source>
        <dbReference type="EMBL" id="SVB46536.1"/>
    </source>
</evidence>
<dbReference type="EMBL" id="UINC01043055">
    <property type="protein sequence ID" value="SVB46536.1"/>
    <property type="molecule type" value="Genomic_DNA"/>
</dbReference>
<organism evidence="1">
    <name type="scientific">marine metagenome</name>
    <dbReference type="NCBI Taxonomy" id="408172"/>
    <lineage>
        <taxon>unclassified sequences</taxon>
        <taxon>metagenomes</taxon>
        <taxon>ecological metagenomes</taxon>
    </lineage>
</organism>
<gene>
    <name evidence="1" type="ORF">METZ01_LOCUS199390</name>
</gene>
<sequence length="171" mass="19928">MVQIDDIRKLIRKHKYEVALKIIEDGKITALFPNRHEKPFCEPFNNIYTIKTNGVAFQTDETLKDFIEAPQYALRSIVFADILRMCDIIGYNSKLLGLYINDKEKTHEDFYKHMLSFKLSSHQIQQETDLEELVDEARIFSFSQELKEKAKEQQVSRGFQIVHNILTGAAS</sequence>
<dbReference type="AlphaFoldDB" id="A0A382E6X3"/>
<protein>
    <submittedName>
        <fullName evidence="1">Uncharacterized protein</fullName>
    </submittedName>
</protein>
<reference evidence="1" key="1">
    <citation type="submission" date="2018-05" db="EMBL/GenBank/DDBJ databases">
        <authorList>
            <person name="Lanie J.A."/>
            <person name="Ng W.-L."/>
            <person name="Kazmierczak K.M."/>
            <person name="Andrzejewski T.M."/>
            <person name="Davidsen T.M."/>
            <person name="Wayne K.J."/>
            <person name="Tettelin H."/>
            <person name="Glass J.I."/>
            <person name="Rusch D."/>
            <person name="Podicherti R."/>
            <person name="Tsui H.-C.T."/>
            <person name="Winkler M.E."/>
        </authorList>
    </citation>
    <scope>NUCLEOTIDE SEQUENCE</scope>
</reference>